<name>A0ABP8Q4K8_9BACT</name>
<dbReference type="Proteomes" id="UP001501243">
    <property type="component" value="Unassembled WGS sequence"/>
</dbReference>
<accession>A0ABP8Q4K8</accession>
<evidence type="ECO:0000259" key="1">
    <source>
        <dbReference type="PROSITE" id="PS50925"/>
    </source>
</evidence>
<keyword evidence="3" id="KW-1185">Reference proteome</keyword>
<feature type="domain" description="BLUF" evidence="1">
    <location>
        <begin position="8"/>
        <end position="99"/>
    </location>
</feature>
<dbReference type="RefSeq" id="WP_208132370.1">
    <property type="nucleotide sequence ID" value="NZ_BAABGQ010000005.1"/>
</dbReference>
<dbReference type="Pfam" id="PF04940">
    <property type="entry name" value="BLUF"/>
    <property type="match status" value="1"/>
</dbReference>
<dbReference type="InterPro" id="IPR007024">
    <property type="entry name" value="BLUF_domain"/>
</dbReference>
<dbReference type="SUPFAM" id="SSF54975">
    <property type="entry name" value="Acylphosphatase/BLUF domain-like"/>
    <property type="match status" value="1"/>
</dbReference>
<dbReference type="PROSITE" id="PS50925">
    <property type="entry name" value="BLUF"/>
    <property type="match status" value="1"/>
</dbReference>
<organism evidence="2 3">
    <name type="scientific">Hymenobacter ginsengisoli</name>
    <dbReference type="NCBI Taxonomy" id="1051626"/>
    <lineage>
        <taxon>Bacteria</taxon>
        <taxon>Pseudomonadati</taxon>
        <taxon>Bacteroidota</taxon>
        <taxon>Cytophagia</taxon>
        <taxon>Cytophagales</taxon>
        <taxon>Hymenobacteraceae</taxon>
        <taxon>Hymenobacter</taxon>
    </lineage>
</organism>
<sequence length="147" mass="16189">MESEPGGCYSIVYISQATADFEEADLVQLLKQARGFNERANITGVLLYGGGRFVQVLEGCPVAVRRLFARIETDPRHGLLEKLADGPVARREYKEWYMGFAPRPTVADWQRLPGYLTPPQLVLAGLGTTTQSLLSEFLAASTEAVLL</sequence>
<dbReference type="SMART" id="SM01034">
    <property type="entry name" value="BLUF"/>
    <property type="match status" value="1"/>
</dbReference>
<protein>
    <recommendedName>
        <fullName evidence="1">BLUF domain-containing protein</fullName>
    </recommendedName>
</protein>
<comment type="caution">
    <text evidence="2">The sequence shown here is derived from an EMBL/GenBank/DDBJ whole genome shotgun (WGS) entry which is preliminary data.</text>
</comment>
<evidence type="ECO:0000313" key="3">
    <source>
        <dbReference type="Proteomes" id="UP001501243"/>
    </source>
</evidence>
<proteinExistence type="predicted"/>
<reference evidence="3" key="1">
    <citation type="journal article" date="2019" name="Int. J. Syst. Evol. Microbiol.">
        <title>The Global Catalogue of Microorganisms (GCM) 10K type strain sequencing project: providing services to taxonomists for standard genome sequencing and annotation.</title>
        <authorList>
            <consortium name="The Broad Institute Genomics Platform"/>
            <consortium name="The Broad Institute Genome Sequencing Center for Infectious Disease"/>
            <person name="Wu L."/>
            <person name="Ma J."/>
        </authorList>
    </citation>
    <scope>NUCLEOTIDE SEQUENCE [LARGE SCALE GENOMIC DNA]</scope>
    <source>
        <strain evidence="3">JCM 17841</strain>
    </source>
</reference>
<evidence type="ECO:0000313" key="2">
    <source>
        <dbReference type="EMBL" id="GAA4496167.1"/>
    </source>
</evidence>
<dbReference type="InterPro" id="IPR036046">
    <property type="entry name" value="Acylphosphatase-like_dom_sf"/>
</dbReference>
<gene>
    <name evidence="2" type="ORF">GCM10023172_08940</name>
</gene>
<dbReference type="Gene3D" id="3.30.70.100">
    <property type="match status" value="1"/>
</dbReference>
<dbReference type="EMBL" id="BAABGQ010000005">
    <property type="protein sequence ID" value="GAA4496167.1"/>
    <property type="molecule type" value="Genomic_DNA"/>
</dbReference>